<dbReference type="PROSITE" id="PS50056">
    <property type="entry name" value="TYR_PHOSPHATASE_2"/>
    <property type="match status" value="1"/>
</dbReference>
<feature type="domain" description="Tyrosine-protein phosphatase" evidence="7">
    <location>
        <begin position="142"/>
        <end position="285"/>
    </location>
</feature>
<dbReference type="SMART" id="SM00240">
    <property type="entry name" value="FHA"/>
    <property type="match status" value="1"/>
</dbReference>
<feature type="domain" description="FHA" evidence="6">
    <location>
        <begin position="405"/>
        <end position="456"/>
    </location>
</feature>
<dbReference type="FunFam" id="3.90.190.10:FF:000395">
    <property type="entry name" value="MAP kinase phosphatase 5"/>
    <property type="match status" value="1"/>
</dbReference>
<evidence type="ECO:0000259" key="8">
    <source>
        <dbReference type="PROSITE" id="PS50056"/>
    </source>
</evidence>
<dbReference type="SUPFAM" id="SSF49879">
    <property type="entry name" value="SMAD/FHA domain"/>
    <property type="match status" value="1"/>
</dbReference>
<dbReference type="GO" id="GO:0043409">
    <property type="term" value="P:negative regulation of MAPK cascade"/>
    <property type="evidence" value="ECO:0000318"/>
    <property type="project" value="GO_Central"/>
</dbReference>
<evidence type="ECO:0000313" key="10">
    <source>
        <dbReference type="EMBL" id="PNW80410.1"/>
    </source>
</evidence>
<dbReference type="OrthoDB" id="10252009at2759"/>
<evidence type="ECO:0000256" key="1">
    <source>
        <dbReference type="ARBA" id="ARBA00008601"/>
    </source>
</evidence>
<dbReference type="Gene3D" id="3.40.250.10">
    <property type="entry name" value="Rhodanese-like domain"/>
    <property type="match status" value="1"/>
</dbReference>
<dbReference type="GO" id="GO:0017017">
    <property type="term" value="F:MAP kinase tyrosine/serine/threonine phosphatase activity"/>
    <property type="evidence" value="ECO:0000318"/>
    <property type="project" value="GO_Central"/>
</dbReference>
<feature type="domain" description="Rhodanese" evidence="9">
    <location>
        <begin position="32"/>
        <end position="131"/>
    </location>
</feature>
<dbReference type="EMBL" id="CM008968">
    <property type="protein sequence ID" value="PNW80410.1"/>
    <property type="molecule type" value="Genomic_DNA"/>
</dbReference>
<dbReference type="GO" id="GO:0007165">
    <property type="term" value="P:signal transduction"/>
    <property type="evidence" value="ECO:0000318"/>
    <property type="project" value="GO_Central"/>
</dbReference>
<dbReference type="InterPro" id="IPR001763">
    <property type="entry name" value="Rhodanese-like_dom"/>
</dbReference>
<dbReference type="GO" id="GO:0005737">
    <property type="term" value="C:cytoplasm"/>
    <property type="evidence" value="ECO:0000318"/>
    <property type="project" value="GO_Central"/>
</dbReference>
<accession>A0A2K3DIQ6</accession>
<dbReference type="OMA" id="KPNAPRQ"/>
<organism evidence="10 11">
    <name type="scientific">Chlamydomonas reinhardtii</name>
    <name type="common">Chlamydomonas smithii</name>
    <dbReference type="NCBI Taxonomy" id="3055"/>
    <lineage>
        <taxon>Eukaryota</taxon>
        <taxon>Viridiplantae</taxon>
        <taxon>Chlorophyta</taxon>
        <taxon>core chlorophytes</taxon>
        <taxon>Chlorophyceae</taxon>
        <taxon>CS clade</taxon>
        <taxon>Chlamydomonadales</taxon>
        <taxon>Chlamydomonadaceae</taxon>
        <taxon>Chlamydomonas</taxon>
    </lineage>
</organism>
<dbReference type="InterPro" id="IPR000387">
    <property type="entry name" value="Tyr_Pase_dom"/>
</dbReference>
<keyword evidence="3" id="KW-0378">Hydrolase</keyword>
<dbReference type="PANTHER" id="PTHR10159:SF519">
    <property type="entry name" value="DUAL SPECIFICITY PROTEIN PHOSPHATASE MPK3"/>
    <property type="match status" value="1"/>
</dbReference>
<dbReference type="InterPro" id="IPR000253">
    <property type="entry name" value="FHA_dom"/>
</dbReference>
<dbReference type="AlphaFoldDB" id="A0A2K3DIQ6"/>
<keyword evidence="4" id="KW-0904">Protein phosphatase</keyword>
<dbReference type="InParanoid" id="A0A2K3DIQ6"/>
<dbReference type="PaxDb" id="3055-EDP07244"/>
<dbReference type="CDD" id="cd14498">
    <property type="entry name" value="DSP"/>
    <property type="match status" value="1"/>
</dbReference>
<dbReference type="Gramene" id="PNW80410">
    <property type="protein sequence ID" value="PNW80410"/>
    <property type="gene ID" value="CHLRE_07g316600v5"/>
</dbReference>
<gene>
    <name evidence="10" type="ORF">CHLRE_07g316600v5</name>
</gene>
<dbReference type="Pfam" id="PF00581">
    <property type="entry name" value="Rhodanese"/>
    <property type="match status" value="1"/>
</dbReference>
<dbReference type="SUPFAM" id="SSF52799">
    <property type="entry name" value="(Phosphotyrosine protein) phosphatases II"/>
    <property type="match status" value="1"/>
</dbReference>
<dbReference type="KEGG" id="cre:CHLRE_07g316600v5"/>
<dbReference type="InterPro" id="IPR029021">
    <property type="entry name" value="Prot-tyrosine_phosphatase-like"/>
</dbReference>
<evidence type="ECO:0000259" key="6">
    <source>
        <dbReference type="PROSITE" id="PS50006"/>
    </source>
</evidence>
<feature type="domain" description="Tyrosine specific protein phosphatases" evidence="8">
    <location>
        <begin position="206"/>
        <end position="274"/>
    </location>
</feature>
<name>A0A2K3DIQ6_CHLRE</name>
<protein>
    <recommendedName>
        <fullName evidence="2">protein-tyrosine-phosphatase</fullName>
        <ecNumber evidence="2">3.1.3.48</ecNumber>
    </recommendedName>
</protein>
<dbReference type="PROSITE" id="PS00383">
    <property type="entry name" value="TYR_PHOSPHATASE_1"/>
    <property type="match status" value="1"/>
</dbReference>
<dbReference type="InterPro" id="IPR008984">
    <property type="entry name" value="SMAD_FHA_dom_sf"/>
</dbReference>
<dbReference type="InterPro" id="IPR016130">
    <property type="entry name" value="Tyr_Pase_AS"/>
</dbReference>
<dbReference type="STRING" id="3055.A0A2K3DIQ6"/>
<keyword evidence="11" id="KW-1185">Reference proteome</keyword>
<comment type="similarity">
    <text evidence="1">Belongs to the protein-tyrosine phosphatase family. Non-receptor class dual specificity subfamily.</text>
</comment>
<feature type="region of interest" description="Disordered" evidence="5">
    <location>
        <begin position="338"/>
        <end position="373"/>
    </location>
</feature>
<dbReference type="SUPFAM" id="SSF52821">
    <property type="entry name" value="Rhodanese/Cell cycle control phosphatase"/>
    <property type="match status" value="1"/>
</dbReference>
<dbReference type="InterPro" id="IPR020422">
    <property type="entry name" value="TYR_PHOSPHATASE_DUAL_dom"/>
</dbReference>
<evidence type="ECO:0000256" key="5">
    <source>
        <dbReference type="SAM" id="MobiDB-lite"/>
    </source>
</evidence>
<dbReference type="Gene3D" id="3.90.190.10">
    <property type="entry name" value="Protein tyrosine phosphatase superfamily"/>
    <property type="match status" value="1"/>
</dbReference>
<dbReference type="PANTHER" id="PTHR10159">
    <property type="entry name" value="DUAL SPECIFICITY PROTEIN PHOSPHATASE"/>
    <property type="match status" value="1"/>
</dbReference>
<dbReference type="Pfam" id="PF00782">
    <property type="entry name" value="DSPc"/>
    <property type="match status" value="1"/>
</dbReference>
<dbReference type="Pfam" id="PF00498">
    <property type="entry name" value="FHA"/>
    <property type="match status" value="1"/>
</dbReference>
<proteinExistence type="inferred from homology"/>
<dbReference type="PROSITE" id="PS50006">
    <property type="entry name" value="FHA_DOMAIN"/>
    <property type="match status" value="1"/>
</dbReference>
<dbReference type="GO" id="GO:0033550">
    <property type="term" value="F:MAP kinase tyrosine phosphatase activity"/>
    <property type="evidence" value="ECO:0000318"/>
    <property type="project" value="GO_Central"/>
</dbReference>
<evidence type="ECO:0000259" key="9">
    <source>
        <dbReference type="PROSITE" id="PS50206"/>
    </source>
</evidence>
<dbReference type="RefSeq" id="XP_042922455.1">
    <property type="nucleotide sequence ID" value="XM_043063887.1"/>
</dbReference>
<evidence type="ECO:0000256" key="2">
    <source>
        <dbReference type="ARBA" id="ARBA00013064"/>
    </source>
</evidence>
<evidence type="ECO:0000256" key="4">
    <source>
        <dbReference type="ARBA" id="ARBA00022912"/>
    </source>
</evidence>
<sequence length="488" mass="53112">MAHKEKGGSEAKTVDADAIFRIFTACQGDIPTIVIDTRAQKEFKVSHICGAFCVRLSANGQVLADYSSSSYNIKWSQDCWWGRNVLVYGEPGLKKDHPVIAFLSRQGKCRNLRYYKDGFEAFAKAYPYLCTTSLKSICIKRYPSQILPGQLYLGDWEHAADNERLAEMGIRRILTIHNHPENLRPPAGIKHLRQQLPDIEDADISAYFSEAFDFIDEGRERKQPVLVHCGAGVSRSATLVMMYLMRRNSWSAARARGYVVERRSVVCINDGFYMTLCALEPQLGIAERSDPNATFGFRGADAPEPQQIKVVLSEDAAGQKVPVRLLAAKEAAQAAEADKAGAAGAKRPREGGEGGDTLAAKRSRPGEPASAAGGAGAFTLVFDVVKPEGLVGRLEAGPMRPSQRLLLGRQPGVCDVVLEHASISRQHAALSVDRAGAAFVTDLQSAHGTKVADTWIKPNAPRQLTPGTVVSFGASTRAYKLVRVSKAD</sequence>
<dbReference type="PROSITE" id="PS50206">
    <property type="entry name" value="RHODANESE_3"/>
    <property type="match status" value="1"/>
</dbReference>
<dbReference type="GeneID" id="5726357"/>
<evidence type="ECO:0000313" key="11">
    <source>
        <dbReference type="Proteomes" id="UP000006906"/>
    </source>
</evidence>
<dbReference type="GO" id="GO:0008330">
    <property type="term" value="F:protein tyrosine/threonine phosphatase activity"/>
    <property type="evidence" value="ECO:0000318"/>
    <property type="project" value="GO_Central"/>
</dbReference>
<dbReference type="InterPro" id="IPR000340">
    <property type="entry name" value="Dual-sp_phosphatase_cat-dom"/>
</dbReference>
<dbReference type="EC" id="3.1.3.48" evidence="2"/>
<dbReference type="PROSITE" id="PS50054">
    <property type="entry name" value="TYR_PHOSPHATASE_DUAL"/>
    <property type="match status" value="1"/>
</dbReference>
<dbReference type="Proteomes" id="UP000006906">
    <property type="component" value="Chromosome 7"/>
</dbReference>
<dbReference type="SMART" id="SM00195">
    <property type="entry name" value="DSPc"/>
    <property type="match status" value="1"/>
</dbReference>
<evidence type="ECO:0000256" key="3">
    <source>
        <dbReference type="ARBA" id="ARBA00022801"/>
    </source>
</evidence>
<dbReference type="ExpressionAtlas" id="A0A2K3DIQ6">
    <property type="expression patterns" value="baseline"/>
</dbReference>
<dbReference type="InterPro" id="IPR036873">
    <property type="entry name" value="Rhodanese-like_dom_sf"/>
</dbReference>
<reference evidence="10 11" key="1">
    <citation type="journal article" date="2007" name="Science">
        <title>The Chlamydomonas genome reveals the evolution of key animal and plant functions.</title>
        <authorList>
            <person name="Merchant S.S."/>
            <person name="Prochnik S.E."/>
            <person name="Vallon O."/>
            <person name="Harris E.H."/>
            <person name="Karpowicz S.J."/>
            <person name="Witman G.B."/>
            <person name="Terry A."/>
            <person name="Salamov A."/>
            <person name="Fritz-Laylin L.K."/>
            <person name="Marechal-Drouard L."/>
            <person name="Marshall W.F."/>
            <person name="Qu L.H."/>
            <person name="Nelson D.R."/>
            <person name="Sanderfoot A.A."/>
            <person name="Spalding M.H."/>
            <person name="Kapitonov V.V."/>
            <person name="Ren Q."/>
            <person name="Ferris P."/>
            <person name="Lindquist E."/>
            <person name="Shapiro H."/>
            <person name="Lucas S.M."/>
            <person name="Grimwood J."/>
            <person name="Schmutz J."/>
            <person name="Cardol P."/>
            <person name="Cerutti H."/>
            <person name="Chanfreau G."/>
            <person name="Chen C.L."/>
            <person name="Cognat V."/>
            <person name="Croft M.T."/>
            <person name="Dent R."/>
            <person name="Dutcher S."/>
            <person name="Fernandez E."/>
            <person name="Fukuzawa H."/>
            <person name="Gonzalez-Ballester D."/>
            <person name="Gonzalez-Halphen D."/>
            <person name="Hallmann A."/>
            <person name="Hanikenne M."/>
            <person name="Hippler M."/>
            <person name="Inwood W."/>
            <person name="Jabbari K."/>
            <person name="Kalanon M."/>
            <person name="Kuras R."/>
            <person name="Lefebvre P.A."/>
            <person name="Lemaire S.D."/>
            <person name="Lobanov A.V."/>
            <person name="Lohr M."/>
            <person name="Manuell A."/>
            <person name="Meier I."/>
            <person name="Mets L."/>
            <person name="Mittag M."/>
            <person name="Mittelmeier T."/>
            <person name="Moroney J.V."/>
            <person name="Moseley J."/>
            <person name="Napoli C."/>
            <person name="Nedelcu A.M."/>
            <person name="Niyogi K."/>
            <person name="Novoselov S.V."/>
            <person name="Paulsen I.T."/>
            <person name="Pazour G."/>
            <person name="Purton S."/>
            <person name="Ral J.P."/>
            <person name="Riano-Pachon D.M."/>
            <person name="Riekhof W."/>
            <person name="Rymarquis L."/>
            <person name="Schroda M."/>
            <person name="Stern D."/>
            <person name="Umen J."/>
            <person name="Willows R."/>
            <person name="Wilson N."/>
            <person name="Zimmer S.L."/>
            <person name="Allmer J."/>
            <person name="Balk J."/>
            <person name="Bisova K."/>
            <person name="Chen C.J."/>
            <person name="Elias M."/>
            <person name="Gendler K."/>
            <person name="Hauser C."/>
            <person name="Lamb M.R."/>
            <person name="Ledford H."/>
            <person name="Long J.C."/>
            <person name="Minagawa J."/>
            <person name="Page M.D."/>
            <person name="Pan J."/>
            <person name="Pootakham W."/>
            <person name="Roje S."/>
            <person name="Rose A."/>
            <person name="Stahlberg E."/>
            <person name="Terauchi A.M."/>
            <person name="Yang P."/>
            <person name="Ball S."/>
            <person name="Bowler C."/>
            <person name="Dieckmann C.L."/>
            <person name="Gladyshev V.N."/>
            <person name="Green P."/>
            <person name="Jorgensen R."/>
            <person name="Mayfield S."/>
            <person name="Mueller-Roeber B."/>
            <person name="Rajamani S."/>
            <person name="Sayre R.T."/>
            <person name="Brokstein P."/>
            <person name="Dubchak I."/>
            <person name="Goodstein D."/>
            <person name="Hornick L."/>
            <person name="Huang Y.W."/>
            <person name="Jhaveri J."/>
            <person name="Luo Y."/>
            <person name="Martinez D."/>
            <person name="Ngau W.C."/>
            <person name="Otillar B."/>
            <person name="Poliakov A."/>
            <person name="Porter A."/>
            <person name="Szajkowski L."/>
            <person name="Werner G."/>
            <person name="Zhou K."/>
            <person name="Grigoriev I.V."/>
            <person name="Rokhsar D.S."/>
            <person name="Grossman A.R."/>
        </authorList>
    </citation>
    <scope>NUCLEOTIDE SEQUENCE [LARGE SCALE GENOMIC DNA]</scope>
    <source>
        <strain evidence="11">CC-503</strain>
    </source>
</reference>
<evidence type="ECO:0000259" key="7">
    <source>
        <dbReference type="PROSITE" id="PS50054"/>
    </source>
</evidence>
<dbReference type="Gene3D" id="2.60.200.20">
    <property type="match status" value="1"/>
</dbReference>